<dbReference type="PANTHER" id="PTHR42966">
    <property type="entry name" value="N-ACETYLNEURAMINATE SYNTHASE"/>
    <property type="match status" value="1"/>
</dbReference>
<dbReference type="GO" id="GO:0006054">
    <property type="term" value="P:N-acetylneuraminate metabolic process"/>
    <property type="evidence" value="ECO:0007669"/>
    <property type="project" value="UniProtKB-ARBA"/>
</dbReference>
<dbReference type="InterPro" id="IPR057736">
    <property type="entry name" value="SAF_PseI/NeuA/NeuB"/>
</dbReference>
<dbReference type="SUPFAM" id="SSF51569">
    <property type="entry name" value="Aldolase"/>
    <property type="match status" value="1"/>
</dbReference>
<dbReference type="InterPro" id="IPR036732">
    <property type="entry name" value="AFP_Neu5c_C_sf"/>
</dbReference>
<dbReference type="InterPro" id="IPR013974">
    <property type="entry name" value="SAF"/>
</dbReference>
<dbReference type="GO" id="GO:0047444">
    <property type="term" value="F:N-acylneuraminate-9-phosphate synthase activity"/>
    <property type="evidence" value="ECO:0007669"/>
    <property type="project" value="UniProtKB-EC"/>
</dbReference>
<dbReference type="InterPro" id="IPR013785">
    <property type="entry name" value="Aldolase_TIM"/>
</dbReference>
<dbReference type="EC" id="2.5.1.57" evidence="3"/>
<dbReference type="Pfam" id="PF03102">
    <property type="entry name" value="NeuB"/>
    <property type="match status" value="1"/>
</dbReference>
<dbReference type="InterPro" id="IPR013132">
    <property type="entry name" value="PseI/NeuA/B-like_N"/>
</dbReference>
<dbReference type="EMBL" id="JBDJPC010000004">
    <property type="protein sequence ID" value="KAL1506229.1"/>
    <property type="molecule type" value="Genomic_DNA"/>
</dbReference>
<name>A0ABD1EYW6_HYPHA</name>
<evidence type="ECO:0000256" key="3">
    <source>
        <dbReference type="ARBA" id="ARBA00066534"/>
    </source>
</evidence>
<proteinExistence type="predicted"/>
<dbReference type="Gene3D" id="3.90.1210.10">
    <property type="entry name" value="Antifreeze-like/N-acetylneuraminic acid synthase C-terminal domain"/>
    <property type="match status" value="1"/>
</dbReference>
<dbReference type="SMART" id="SM00858">
    <property type="entry name" value="SAF"/>
    <property type="match status" value="1"/>
</dbReference>
<gene>
    <name evidence="7" type="ORF">ABEB36_005626</name>
</gene>
<evidence type="ECO:0000256" key="1">
    <source>
        <dbReference type="ARBA" id="ARBA00022679"/>
    </source>
</evidence>
<evidence type="ECO:0000313" key="8">
    <source>
        <dbReference type="Proteomes" id="UP001566132"/>
    </source>
</evidence>
<comment type="catalytic activity">
    <reaction evidence="2">
        <text>aldehydo-N-acetyl-D-mannosamine 6-phosphate + phosphoenolpyruvate + H2O = N-acetylneuraminate 9-phosphate + phosphate</text>
        <dbReference type="Rhea" id="RHEA:80835"/>
        <dbReference type="ChEBI" id="CHEBI:15377"/>
        <dbReference type="ChEBI" id="CHEBI:43474"/>
        <dbReference type="ChEBI" id="CHEBI:58557"/>
        <dbReference type="ChEBI" id="CHEBI:58702"/>
        <dbReference type="ChEBI" id="CHEBI:231734"/>
        <dbReference type="EC" id="2.5.1.57"/>
    </reaction>
    <physiologicalReaction direction="left-to-right" evidence="2">
        <dbReference type="Rhea" id="RHEA:80836"/>
    </physiologicalReaction>
</comment>
<sequence>MDVFKHLNSTSKTFIIAEIGQNHQGDINIAKRLIKIAKECGADCVKFQKTCLEEKFTHSALKAPYFGENSWGTTYKEHKEFLEFSEDDFLQLQAYAKEVDTLFTASAMDEKSLEFLKRINVPFIKIGSGDSNNFLLIEKAAQTNIPLVISTGMIDSDTTNEIYNIVSKHHKNFVLLHCVSAYPTPYEDVNLRVIQELQKKFPDILIGYSGHELGIHITVSAVALGARVIERHITLDKNQKGSDHKCSLEPKELTLMIQQIRTLETALGSSRKKIQPSELVCFEKLGKSLVYSKNFKIGHVIAKNDLKVKVSLPKGYNAIKYKDVLGKVLICNVIFDDPVQSYHFNDMKEN</sequence>
<comment type="caution">
    <text evidence="7">The sequence shown here is derived from an EMBL/GenBank/DDBJ whole genome shotgun (WGS) entry which is preliminary data.</text>
</comment>
<dbReference type="GO" id="GO:1901137">
    <property type="term" value="P:carbohydrate derivative biosynthetic process"/>
    <property type="evidence" value="ECO:0007669"/>
    <property type="project" value="UniProtKB-ARBA"/>
</dbReference>
<accession>A0ABD1EYW6</accession>
<keyword evidence="1" id="KW-0808">Transferase</keyword>
<evidence type="ECO:0000259" key="6">
    <source>
        <dbReference type="SMART" id="SM00858"/>
    </source>
</evidence>
<dbReference type="PANTHER" id="PTHR42966:SF1">
    <property type="entry name" value="SIALIC ACID SYNTHASE"/>
    <property type="match status" value="1"/>
</dbReference>
<dbReference type="AlphaFoldDB" id="A0ABD1EYW6"/>
<dbReference type="InterPro" id="IPR051690">
    <property type="entry name" value="PseI-like"/>
</dbReference>
<evidence type="ECO:0000256" key="2">
    <source>
        <dbReference type="ARBA" id="ARBA00050599"/>
    </source>
</evidence>
<evidence type="ECO:0000256" key="4">
    <source>
        <dbReference type="ARBA" id="ARBA00067780"/>
    </source>
</evidence>
<evidence type="ECO:0000256" key="5">
    <source>
        <dbReference type="ARBA" id="ARBA00083845"/>
    </source>
</evidence>
<dbReference type="FunFam" id="3.20.20.70:FF:000144">
    <property type="entry name" value="sialic acid synthase"/>
    <property type="match status" value="1"/>
</dbReference>
<organism evidence="7 8">
    <name type="scientific">Hypothenemus hampei</name>
    <name type="common">Coffee berry borer</name>
    <dbReference type="NCBI Taxonomy" id="57062"/>
    <lineage>
        <taxon>Eukaryota</taxon>
        <taxon>Metazoa</taxon>
        <taxon>Ecdysozoa</taxon>
        <taxon>Arthropoda</taxon>
        <taxon>Hexapoda</taxon>
        <taxon>Insecta</taxon>
        <taxon>Pterygota</taxon>
        <taxon>Neoptera</taxon>
        <taxon>Endopterygota</taxon>
        <taxon>Coleoptera</taxon>
        <taxon>Polyphaga</taxon>
        <taxon>Cucujiformia</taxon>
        <taxon>Curculionidae</taxon>
        <taxon>Scolytinae</taxon>
        <taxon>Hypothenemus</taxon>
    </lineage>
</organism>
<protein>
    <recommendedName>
        <fullName evidence="4">N-acetylneuraminate-9-phosphate synthase</fullName>
        <ecNumber evidence="3">2.5.1.57</ecNumber>
    </recommendedName>
    <alternativeName>
        <fullName evidence="5">Sialic acid synthase</fullName>
    </alternativeName>
</protein>
<dbReference type="Gene3D" id="3.20.20.70">
    <property type="entry name" value="Aldolase class I"/>
    <property type="match status" value="1"/>
</dbReference>
<reference evidence="7 8" key="1">
    <citation type="submission" date="2024-05" db="EMBL/GenBank/DDBJ databases">
        <title>Genetic variation in Jamaican populations of the coffee berry borer (Hypothenemus hampei).</title>
        <authorList>
            <person name="Errbii M."/>
            <person name="Myrie A."/>
        </authorList>
    </citation>
    <scope>NUCLEOTIDE SEQUENCE [LARGE SCALE GENOMIC DNA]</scope>
    <source>
        <strain evidence="7">JA-Hopewell-2020-01-JO</strain>
        <tissue evidence="7">Whole body</tissue>
    </source>
</reference>
<dbReference type="SUPFAM" id="SSF51269">
    <property type="entry name" value="AFP III-like domain"/>
    <property type="match status" value="1"/>
</dbReference>
<keyword evidence="8" id="KW-1185">Reference proteome</keyword>
<evidence type="ECO:0000313" key="7">
    <source>
        <dbReference type="EMBL" id="KAL1506229.1"/>
    </source>
</evidence>
<feature type="domain" description="SAF" evidence="6">
    <location>
        <begin position="286"/>
        <end position="345"/>
    </location>
</feature>
<dbReference type="Proteomes" id="UP001566132">
    <property type="component" value="Unassembled WGS sequence"/>
</dbReference>
<dbReference type="CDD" id="cd11615">
    <property type="entry name" value="SAF_NeuB_like"/>
    <property type="match status" value="1"/>
</dbReference>